<feature type="compositionally biased region" description="Low complexity" evidence="1">
    <location>
        <begin position="141"/>
        <end position="153"/>
    </location>
</feature>
<comment type="caution">
    <text evidence="2">The sequence shown here is derived from an EMBL/GenBank/DDBJ whole genome shotgun (WGS) entry which is preliminary data.</text>
</comment>
<organism evidence="2 3">
    <name type="scientific">Caerostris extrusa</name>
    <name type="common">Bark spider</name>
    <name type="synonym">Caerostris bankana</name>
    <dbReference type="NCBI Taxonomy" id="172846"/>
    <lineage>
        <taxon>Eukaryota</taxon>
        <taxon>Metazoa</taxon>
        <taxon>Ecdysozoa</taxon>
        <taxon>Arthropoda</taxon>
        <taxon>Chelicerata</taxon>
        <taxon>Arachnida</taxon>
        <taxon>Araneae</taxon>
        <taxon>Araneomorphae</taxon>
        <taxon>Entelegynae</taxon>
        <taxon>Araneoidea</taxon>
        <taxon>Araneidae</taxon>
        <taxon>Caerostris</taxon>
    </lineage>
</organism>
<reference evidence="2 3" key="1">
    <citation type="submission" date="2021-06" db="EMBL/GenBank/DDBJ databases">
        <title>Caerostris extrusa draft genome.</title>
        <authorList>
            <person name="Kono N."/>
            <person name="Arakawa K."/>
        </authorList>
    </citation>
    <scope>NUCLEOTIDE SEQUENCE [LARGE SCALE GENOMIC DNA]</scope>
</reference>
<proteinExistence type="predicted"/>
<feature type="compositionally biased region" description="Low complexity" evidence="1">
    <location>
        <begin position="65"/>
        <end position="102"/>
    </location>
</feature>
<feature type="compositionally biased region" description="Polar residues" evidence="1">
    <location>
        <begin position="154"/>
        <end position="165"/>
    </location>
</feature>
<dbReference type="EMBL" id="BPLR01014866">
    <property type="protein sequence ID" value="GIY71825.1"/>
    <property type="molecule type" value="Genomic_DNA"/>
</dbReference>
<dbReference type="Proteomes" id="UP001054945">
    <property type="component" value="Unassembled WGS sequence"/>
</dbReference>
<gene>
    <name evidence="2" type="ORF">CEXT_444411</name>
</gene>
<evidence type="ECO:0000256" key="1">
    <source>
        <dbReference type="SAM" id="MobiDB-lite"/>
    </source>
</evidence>
<feature type="region of interest" description="Disordered" evidence="1">
    <location>
        <begin position="141"/>
        <end position="168"/>
    </location>
</feature>
<feature type="region of interest" description="Disordered" evidence="1">
    <location>
        <begin position="56"/>
        <end position="102"/>
    </location>
</feature>
<name>A0AAV4VPH5_CAEEX</name>
<dbReference type="AlphaFoldDB" id="A0AAV4VPH5"/>
<sequence length="378" mass="43458">MPDTNIMVTERVANRIHCAARCSMKSACKGFGFDPEKTCFLLDVYVDKDFCDAQECSKKDEPDTATEAPTTEKPTTTTEAPTGKPTTATEAPTTEKPTTTTENLQQQLKNLQQQLKHQQLKNLQQQLRNLQQLRNPLQLRNLQLRNQQPQLRNSTTMKPTTTTEDQQQQKQLKNLQPQLRNLQLLKNQQQLQRKNLQLFQYLQKMLKSSATQIHLLRSSWDLQATIYTACFCCCNDAQNISRGQTNGTTTTFQRNLDFIYSNMMATIWYYLSDRLNDSSITLQPFITRDTYFFDGKPMKQIVCALYSLSENPFSSETTQHSFPGKSEGKCPKDYGAIEQRMPCSASISLLSNVQHFHLLFDAGMAEMRRDSEFSRLRR</sequence>
<evidence type="ECO:0000313" key="3">
    <source>
        <dbReference type="Proteomes" id="UP001054945"/>
    </source>
</evidence>
<protein>
    <recommendedName>
        <fullName evidence="4">Apple domain-containing protein</fullName>
    </recommendedName>
</protein>
<keyword evidence="3" id="KW-1185">Reference proteome</keyword>
<evidence type="ECO:0000313" key="2">
    <source>
        <dbReference type="EMBL" id="GIY71825.1"/>
    </source>
</evidence>
<feature type="non-terminal residue" evidence="2">
    <location>
        <position position="378"/>
    </location>
</feature>
<evidence type="ECO:0008006" key="4">
    <source>
        <dbReference type="Google" id="ProtNLM"/>
    </source>
</evidence>
<accession>A0AAV4VPH5</accession>